<organism evidence="11 12">
    <name type="scientific">Candidatus Nitronauta litoralis</name>
    <dbReference type="NCBI Taxonomy" id="2705533"/>
    <lineage>
        <taxon>Bacteria</taxon>
        <taxon>Pseudomonadati</taxon>
        <taxon>Nitrospinota/Tectimicrobiota group</taxon>
        <taxon>Nitrospinota</taxon>
        <taxon>Nitrospinia</taxon>
        <taxon>Nitrospinales</taxon>
        <taxon>Nitrospinaceae</taxon>
        <taxon>Candidatus Nitronauta</taxon>
    </lineage>
</organism>
<dbReference type="SUPFAM" id="SSF55874">
    <property type="entry name" value="ATPase domain of HSP90 chaperone/DNA topoisomerase II/histidine kinase"/>
    <property type="match status" value="1"/>
</dbReference>
<feature type="compositionally biased region" description="Polar residues" evidence="7">
    <location>
        <begin position="154"/>
        <end position="171"/>
    </location>
</feature>
<dbReference type="PROSITE" id="PS50894">
    <property type="entry name" value="HPT"/>
    <property type="match status" value="1"/>
</dbReference>
<dbReference type="Pfam" id="PF01584">
    <property type="entry name" value="CheW"/>
    <property type="match status" value="2"/>
</dbReference>
<dbReference type="AlphaFoldDB" id="A0A7T0BU59"/>
<dbReference type="InterPro" id="IPR037006">
    <property type="entry name" value="CheA-like_homodim_sf"/>
</dbReference>
<feature type="domain" description="HPt" evidence="10">
    <location>
        <begin position="1"/>
        <end position="104"/>
    </location>
</feature>
<evidence type="ECO:0000256" key="2">
    <source>
        <dbReference type="ARBA" id="ARBA00012438"/>
    </source>
</evidence>
<dbReference type="InterPro" id="IPR004358">
    <property type="entry name" value="Sig_transdc_His_kin-like_C"/>
</dbReference>
<evidence type="ECO:0000256" key="3">
    <source>
        <dbReference type="ARBA" id="ARBA00022553"/>
    </source>
</evidence>
<dbReference type="SUPFAM" id="SSF47226">
    <property type="entry name" value="Histidine-containing phosphotransfer domain, HPT domain"/>
    <property type="match status" value="1"/>
</dbReference>
<dbReference type="SMART" id="SM01231">
    <property type="entry name" value="H-kinase_dim"/>
    <property type="match status" value="1"/>
</dbReference>
<sequence length="790" mass="85625">MDEMGPIINEFLTESYENLDQLDQDLVELEANPNETSLLASIFRTIHTIKGTCGFLGFSKLESIAHVGENLLSRLRDGEMQMTPQIANALLAMVDAVRQILSCIENDRAEGDVDYSNLIEVLHKLNNGEPVDDISTGGSNGNGAQEVVAETPIPEQSNGSSENQPAETGSVETPASSPEEALPEPVADPTPPTAADSPATNSDTKPAVPEASAAATDKKPSAGESSIRVDVHLLDQLMNLVGELVLSRNQIVQFASNEKDSNFISTTQHLNQLTSELQEGVMKTRMQQIGNIWSKYPRVVRDLSQSIGKKVRLEMEGKETELDKTLIEAIKDPLTHMVRNSVDHGIEMPDVRVANGKDPEGTLSLRAYHEGGQVNIEINDDGGGIHPEKIKKKAIEKNVITAERAAKMSERELISLIFAPGFSTAEQVSNISGRGVGMDVVRTNIEKIGGSIDINSKAGKGTALKIKIPLTLAIIPALTITCKGSRFCIPQVSLLELVRLDPDRAEKEVEMIQGNPVYRLRGNLLPLVYLSQELGFTGAAIREGESVNIVVLQADNKQFGLVVEKILDTEEIVVKPLGNQLKAITAYSGATIMGDGKVALILDVMGLAQNARVISEESRSSETSTHSDRSEALNGEKQTLLVFELTDESRMAVPLSMVARLEEFKWEEVELAAQKEVVQYRGDIMPLIHLSKFFEGSASTQDKTGSMQAIVYCDRGRNVGVVVERIVDIVEEAIEIKTGTGRKGTVGSAVVQGKVTDMVDVEGIILEADPGFYAENEDEKLLAATTEGDI</sequence>
<evidence type="ECO:0000256" key="6">
    <source>
        <dbReference type="PROSITE-ProRule" id="PRU00110"/>
    </source>
</evidence>
<dbReference type="GO" id="GO:0000155">
    <property type="term" value="F:phosphorelay sensor kinase activity"/>
    <property type="evidence" value="ECO:0007669"/>
    <property type="project" value="InterPro"/>
</dbReference>
<dbReference type="PROSITE" id="PS50851">
    <property type="entry name" value="CHEW"/>
    <property type="match status" value="2"/>
</dbReference>
<dbReference type="PANTHER" id="PTHR43395">
    <property type="entry name" value="SENSOR HISTIDINE KINASE CHEA"/>
    <property type="match status" value="1"/>
</dbReference>
<dbReference type="PANTHER" id="PTHR43395:SF1">
    <property type="entry name" value="CHEMOTAXIS PROTEIN CHEA"/>
    <property type="match status" value="1"/>
</dbReference>
<feature type="region of interest" description="Disordered" evidence="7">
    <location>
        <begin position="153"/>
        <end position="225"/>
    </location>
</feature>
<evidence type="ECO:0000313" key="12">
    <source>
        <dbReference type="Proteomes" id="UP000594688"/>
    </source>
</evidence>
<dbReference type="Pfam" id="PF02895">
    <property type="entry name" value="H-kinase_dim"/>
    <property type="match status" value="1"/>
</dbReference>
<dbReference type="FunFam" id="3.30.565.10:FF:000016">
    <property type="entry name" value="Chemotaxis protein CheA, putative"/>
    <property type="match status" value="1"/>
</dbReference>
<dbReference type="InterPro" id="IPR008207">
    <property type="entry name" value="Sig_transdc_His_kin_Hpt_dom"/>
</dbReference>
<dbReference type="Pfam" id="PF02518">
    <property type="entry name" value="HATPase_c"/>
    <property type="match status" value="1"/>
</dbReference>
<dbReference type="GO" id="GO:0006935">
    <property type="term" value="P:chemotaxis"/>
    <property type="evidence" value="ECO:0007669"/>
    <property type="project" value="InterPro"/>
</dbReference>
<dbReference type="InterPro" id="IPR036641">
    <property type="entry name" value="HPT_dom_sf"/>
</dbReference>
<dbReference type="GO" id="GO:0005737">
    <property type="term" value="C:cytoplasm"/>
    <property type="evidence" value="ECO:0007669"/>
    <property type="project" value="InterPro"/>
</dbReference>
<dbReference type="InterPro" id="IPR036097">
    <property type="entry name" value="HisK_dim/P_sf"/>
</dbReference>
<dbReference type="InterPro" id="IPR004105">
    <property type="entry name" value="CheA-like_dim"/>
</dbReference>
<dbReference type="PRINTS" id="PR00344">
    <property type="entry name" value="BCTRLSENSOR"/>
</dbReference>
<evidence type="ECO:0000256" key="4">
    <source>
        <dbReference type="ARBA" id="ARBA00022679"/>
    </source>
</evidence>
<comment type="catalytic activity">
    <reaction evidence="1">
        <text>ATP + protein L-histidine = ADP + protein N-phospho-L-histidine.</text>
        <dbReference type="EC" id="2.7.13.3"/>
    </reaction>
</comment>
<dbReference type="InterPro" id="IPR036890">
    <property type="entry name" value="HATPase_C_sf"/>
</dbReference>
<dbReference type="CDD" id="cd16916">
    <property type="entry name" value="HATPase_CheA-like"/>
    <property type="match status" value="1"/>
</dbReference>
<dbReference type="SMART" id="SM00387">
    <property type="entry name" value="HATPase_c"/>
    <property type="match status" value="1"/>
</dbReference>
<dbReference type="CDD" id="cd00088">
    <property type="entry name" value="HPT"/>
    <property type="match status" value="1"/>
</dbReference>
<dbReference type="InterPro" id="IPR051315">
    <property type="entry name" value="Bact_Chemotaxis_CheA"/>
</dbReference>
<evidence type="ECO:0000256" key="1">
    <source>
        <dbReference type="ARBA" id="ARBA00000085"/>
    </source>
</evidence>
<keyword evidence="3 6" id="KW-0597">Phosphoprotein</keyword>
<dbReference type="InterPro" id="IPR036061">
    <property type="entry name" value="CheW-like_dom_sf"/>
</dbReference>
<dbReference type="Gene3D" id="3.30.565.10">
    <property type="entry name" value="Histidine kinase-like ATPase, C-terminal domain"/>
    <property type="match status" value="1"/>
</dbReference>
<dbReference type="PROSITE" id="PS50109">
    <property type="entry name" value="HIS_KIN"/>
    <property type="match status" value="1"/>
</dbReference>
<feature type="modified residue" description="Phosphohistidine" evidence="6">
    <location>
        <position position="47"/>
    </location>
</feature>
<dbReference type="EMBL" id="CP048685">
    <property type="protein sequence ID" value="QPJ61074.1"/>
    <property type="molecule type" value="Genomic_DNA"/>
</dbReference>
<proteinExistence type="predicted"/>
<evidence type="ECO:0000256" key="5">
    <source>
        <dbReference type="ARBA" id="ARBA00022777"/>
    </source>
</evidence>
<dbReference type="KEGG" id="nli:G3M70_03880"/>
<name>A0A7T0BU59_9BACT</name>
<dbReference type="Gene3D" id="1.20.120.160">
    <property type="entry name" value="HPT domain"/>
    <property type="match status" value="1"/>
</dbReference>
<dbReference type="Proteomes" id="UP000594688">
    <property type="component" value="Chromosome"/>
</dbReference>
<feature type="compositionally biased region" description="Basic and acidic residues" evidence="7">
    <location>
        <begin position="216"/>
        <end position="225"/>
    </location>
</feature>
<reference evidence="11 12" key="1">
    <citation type="submission" date="2020-02" db="EMBL/GenBank/DDBJ databases">
        <title>Genomic and physiological characterization of two novel Nitrospinaceae genera.</title>
        <authorList>
            <person name="Mueller A.J."/>
            <person name="Jung M.-Y."/>
            <person name="Strachan C.R."/>
            <person name="Herbold C.W."/>
            <person name="Kirkegaard R.H."/>
            <person name="Daims H."/>
        </authorList>
    </citation>
    <scope>NUCLEOTIDE SEQUENCE [LARGE SCALE GENOMIC DNA]</scope>
    <source>
        <strain evidence="11">EB</strain>
    </source>
</reference>
<protein>
    <recommendedName>
        <fullName evidence="2">histidine kinase</fullName>
        <ecNumber evidence="2">2.7.13.3</ecNumber>
    </recommendedName>
</protein>
<dbReference type="CDD" id="cd00731">
    <property type="entry name" value="CheA_reg"/>
    <property type="match status" value="1"/>
</dbReference>
<evidence type="ECO:0000259" key="8">
    <source>
        <dbReference type="PROSITE" id="PS50109"/>
    </source>
</evidence>
<evidence type="ECO:0000259" key="10">
    <source>
        <dbReference type="PROSITE" id="PS50894"/>
    </source>
</evidence>
<feature type="compositionally biased region" description="Low complexity" evidence="7">
    <location>
        <begin position="172"/>
        <end position="185"/>
    </location>
</feature>
<keyword evidence="5 11" id="KW-0418">Kinase</keyword>
<dbReference type="SMART" id="SM00073">
    <property type="entry name" value="HPT"/>
    <property type="match status" value="1"/>
</dbReference>
<dbReference type="InterPro" id="IPR002545">
    <property type="entry name" value="CheW-lke_dom"/>
</dbReference>
<dbReference type="SMART" id="SM00260">
    <property type="entry name" value="CheW"/>
    <property type="match status" value="2"/>
</dbReference>
<evidence type="ECO:0000313" key="11">
    <source>
        <dbReference type="EMBL" id="QPJ61074.1"/>
    </source>
</evidence>
<evidence type="ECO:0000256" key="7">
    <source>
        <dbReference type="SAM" id="MobiDB-lite"/>
    </source>
</evidence>
<dbReference type="SUPFAM" id="SSF47384">
    <property type="entry name" value="Homodimeric domain of signal transducing histidine kinase"/>
    <property type="match status" value="1"/>
</dbReference>
<dbReference type="EC" id="2.7.13.3" evidence="2"/>
<dbReference type="InterPro" id="IPR003594">
    <property type="entry name" value="HATPase_dom"/>
</dbReference>
<dbReference type="Gene3D" id="1.10.287.560">
    <property type="entry name" value="Histidine kinase CheA-like, homodimeric domain"/>
    <property type="match status" value="1"/>
</dbReference>
<feature type="domain" description="Histidine kinase" evidence="8">
    <location>
        <begin position="270"/>
        <end position="472"/>
    </location>
</feature>
<accession>A0A7T0BU59</accession>
<evidence type="ECO:0000259" key="9">
    <source>
        <dbReference type="PROSITE" id="PS50851"/>
    </source>
</evidence>
<feature type="domain" description="CheW-like" evidence="9">
    <location>
        <begin position="637"/>
        <end position="770"/>
    </location>
</feature>
<dbReference type="SUPFAM" id="SSF50341">
    <property type="entry name" value="CheW-like"/>
    <property type="match status" value="2"/>
</dbReference>
<dbReference type="Pfam" id="PF01627">
    <property type="entry name" value="Hpt"/>
    <property type="match status" value="1"/>
</dbReference>
<gene>
    <name evidence="11" type="ORF">G3M70_03880</name>
</gene>
<dbReference type="InterPro" id="IPR005467">
    <property type="entry name" value="His_kinase_dom"/>
</dbReference>
<dbReference type="Gene3D" id="2.30.30.40">
    <property type="entry name" value="SH3 Domains"/>
    <property type="match status" value="1"/>
</dbReference>
<feature type="domain" description="CheW-like" evidence="9">
    <location>
        <begin position="474"/>
        <end position="613"/>
    </location>
</feature>
<dbReference type="Gene3D" id="2.40.50.180">
    <property type="entry name" value="CheA-289, Domain 4"/>
    <property type="match status" value="1"/>
</dbReference>
<keyword evidence="4" id="KW-0808">Transferase</keyword>